<keyword evidence="7" id="KW-0285">Flavoprotein</keyword>
<dbReference type="EC" id="2.7.1.180" evidence="3"/>
<evidence type="ECO:0000256" key="6">
    <source>
        <dbReference type="ARBA" id="ARBA00022519"/>
    </source>
</evidence>
<evidence type="ECO:0000256" key="15">
    <source>
        <dbReference type="ARBA" id="ARBA00023288"/>
    </source>
</evidence>
<reference evidence="20 21" key="1">
    <citation type="submission" date="2016-10" db="EMBL/GenBank/DDBJ databases">
        <authorList>
            <person name="de Groot N.N."/>
        </authorList>
    </citation>
    <scope>NUCLEOTIDE SEQUENCE [LARGE SCALE GENOMIC DNA]</scope>
    <source>
        <strain evidence="20">1</strain>
    </source>
</reference>
<dbReference type="GO" id="GO:0046872">
    <property type="term" value="F:metal ion binding"/>
    <property type="evidence" value="ECO:0007669"/>
    <property type="project" value="UniProtKB-KW"/>
</dbReference>
<dbReference type="Pfam" id="PF02424">
    <property type="entry name" value="ApbE"/>
    <property type="match status" value="1"/>
</dbReference>
<gene>
    <name evidence="20" type="ORF">NSMM_400013</name>
</gene>
<dbReference type="PANTHER" id="PTHR30040">
    <property type="entry name" value="THIAMINE BIOSYNTHESIS LIPOPROTEIN APBE"/>
    <property type="match status" value="1"/>
</dbReference>
<keyword evidence="19" id="KW-0812">Transmembrane</keyword>
<keyword evidence="11" id="KW-0274">FAD</keyword>
<evidence type="ECO:0000256" key="8">
    <source>
        <dbReference type="ARBA" id="ARBA00022679"/>
    </source>
</evidence>
<keyword evidence="19" id="KW-1133">Transmembrane helix</keyword>
<comment type="similarity">
    <text evidence="2">Belongs to the ApbE family.</text>
</comment>
<evidence type="ECO:0000256" key="3">
    <source>
        <dbReference type="ARBA" id="ARBA00011955"/>
    </source>
</evidence>
<evidence type="ECO:0000256" key="19">
    <source>
        <dbReference type="SAM" id="Phobius"/>
    </source>
</evidence>
<comment type="cofactor">
    <cofactor evidence="1">
        <name>Mg(2+)</name>
        <dbReference type="ChEBI" id="CHEBI:18420"/>
    </cofactor>
</comment>
<evidence type="ECO:0000256" key="4">
    <source>
        <dbReference type="ARBA" id="ARBA00016337"/>
    </source>
</evidence>
<evidence type="ECO:0000313" key="21">
    <source>
        <dbReference type="Proteomes" id="UP000198729"/>
    </source>
</evidence>
<evidence type="ECO:0000256" key="1">
    <source>
        <dbReference type="ARBA" id="ARBA00001946"/>
    </source>
</evidence>
<dbReference type="STRING" id="51642.NSMM_400013"/>
<evidence type="ECO:0000256" key="18">
    <source>
        <dbReference type="ARBA" id="ARBA00060485"/>
    </source>
</evidence>
<keyword evidence="13 19" id="KW-0472">Membrane</keyword>
<comment type="catalytic activity">
    <reaction evidence="17">
        <text>L-threonyl-[protein] + FAD = FMN-L-threonyl-[protein] + AMP + H(+)</text>
        <dbReference type="Rhea" id="RHEA:36847"/>
        <dbReference type="Rhea" id="RHEA-COMP:11060"/>
        <dbReference type="Rhea" id="RHEA-COMP:11061"/>
        <dbReference type="ChEBI" id="CHEBI:15378"/>
        <dbReference type="ChEBI" id="CHEBI:30013"/>
        <dbReference type="ChEBI" id="CHEBI:57692"/>
        <dbReference type="ChEBI" id="CHEBI:74257"/>
        <dbReference type="ChEBI" id="CHEBI:456215"/>
        <dbReference type="EC" id="2.7.1.180"/>
    </reaction>
</comment>
<evidence type="ECO:0000256" key="7">
    <source>
        <dbReference type="ARBA" id="ARBA00022630"/>
    </source>
</evidence>
<evidence type="ECO:0000256" key="9">
    <source>
        <dbReference type="ARBA" id="ARBA00022723"/>
    </source>
</evidence>
<evidence type="ECO:0000256" key="14">
    <source>
        <dbReference type="ARBA" id="ARBA00023139"/>
    </source>
</evidence>
<dbReference type="AlphaFoldDB" id="A0A1G5SEB2"/>
<dbReference type="Pfam" id="PF04400">
    <property type="entry name" value="NqrM"/>
    <property type="match status" value="1"/>
</dbReference>
<keyword evidence="10" id="KW-0732">Signal</keyword>
<dbReference type="EMBL" id="FMWO01000048">
    <property type="protein sequence ID" value="SCZ85535.1"/>
    <property type="molecule type" value="Genomic_DNA"/>
</dbReference>
<dbReference type="Gene3D" id="3.10.520.10">
    <property type="entry name" value="ApbE-like domains"/>
    <property type="match status" value="1"/>
</dbReference>
<feature type="transmembrane region" description="Helical" evidence="19">
    <location>
        <begin position="357"/>
        <end position="377"/>
    </location>
</feature>
<dbReference type="InterPro" id="IPR003374">
    <property type="entry name" value="ApbE-like_sf"/>
</dbReference>
<evidence type="ECO:0000256" key="11">
    <source>
        <dbReference type="ARBA" id="ARBA00022827"/>
    </source>
</evidence>
<evidence type="ECO:0000256" key="12">
    <source>
        <dbReference type="ARBA" id="ARBA00022842"/>
    </source>
</evidence>
<dbReference type="PANTHER" id="PTHR30040:SF2">
    <property type="entry name" value="FAD:PROTEIN FMN TRANSFERASE"/>
    <property type="match status" value="1"/>
</dbReference>
<dbReference type="GO" id="GO:0016740">
    <property type="term" value="F:transferase activity"/>
    <property type="evidence" value="ECO:0007669"/>
    <property type="project" value="UniProtKB-KW"/>
</dbReference>
<dbReference type="RefSeq" id="WP_176753882.1">
    <property type="nucleotide sequence ID" value="NZ_FMWO01000048.1"/>
</dbReference>
<dbReference type="InterPro" id="IPR024932">
    <property type="entry name" value="ApbE"/>
</dbReference>
<dbReference type="SUPFAM" id="SSF143631">
    <property type="entry name" value="ApbE-like"/>
    <property type="match status" value="1"/>
</dbReference>
<keyword evidence="14" id="KW-0564">Palmitate</keyword>
<evidence type="ECO:0000256" key="10">
    <source>
        <dbReference type="ARBA" id="ARBA00022729"/>
    </source>
</evidence>
<dbReference type="FunFam" id="3.10.520.10:FF:000001">
    <property type="entry name" value="FAD:protein FMN transferase"/>
    <property type="match status" value="1"/>
</dbReference>
<sequence>MSVLRKYLVTHRNRIILLLILAVTGLLLGRLLLTPSLPLIHLQGQTMGTQYSIKLRHFHGEEMALIMQEKVDSILGGINRSMSTYDPASELSRFNQQQTTDWILVSAELLTVLDAALEIGQKSEGAFDTTIGPLVNLWGFGPEFRSDQIPGDEEINRLRKQTGQDKLLLDPTNRTIRKLYPDLTIDLSAIAKGYAVDQLAQFFISSGIEHFMIEIGGEIRAQGNNAQGSAWRIGIEKPQPYAQALYKILKINNIALATSGDYRNFFEFGGKHLSHLIDPATGWPIENRLVSVTVLAEQCMLADAWATALVVLGHKRGLKLAEKMGLPVLFLVNQGGNIQEFTSSHYPLKERGNNMQIFIATFLIMGLAILAMAIGVLNKRSPLAGSCGGLGRLGLGCDAGCTRSCANQKHSK</sequence>
<evidence type="ECO:0000256" key="16">
    <source>
        <dbReference type="ARBA" id="ARBA00031306"/>
    </source>
</evidence>
<keyword evidence="21" id="KW-1185">Reference proteome</keyword>
<name>A0A1G5SEB2_9PROT</name>
<keyword evidence="6" id="KW-0997">Cell inner membrane</keyword>
<protein>
    <recommendedName>
        <fullName evidence="4">FAD:protein FMN transferase</fullName>
        <ecNumber evidence="3">2.7.1.180</ecNumber>
    </recommendedName>
    <alternativeName>
        <fullName evidence="16">Flavin transferase</fullName>
    </alternativeName>
</protein>
<organism evidence="20 21">
    <name type="scientific">Nitrosomonas mobilis</name>
    <dbReference type="NCBI Taxonomy" id="51642"/>
    <lineage>
        <taxon>Bacteria</taxon>
        <taxon>Pseudomonadati</taxon>
        <taxon>Pseudomonadota</taxon>
        <taxon>Betaproteobacteria</taxon>
        <taxon>Nitrosomonadales</taxon>
        <taxon>Nitrosomonadaceae</taxon>
        <taxon>Nitrosomonas</taxon>
    </lineage>
</organism>
<keyword evidence="8" id="KW-0808">Transferase</keyword>
<dbReference type="GO" id="GO:0005886">
    <property type="term" value="C:plasma membrane"/>
    <property type="evidence" value="ECO:0007669"/>
    <property type="project" value="UniProtKB-SubCell"/>
</dbReference>
<evidence type="ECO:0000256" key="13">
    <source>
        <dbReference type="ARBA" id="ARBA00023136"/>
    </source>
</evidence>
<keyword evidence="9" id="KW-0479">Metal-binding</keyword>
<evidence type="ECO:0000313" key="20">
    <source>
        <dbReference type="EMBL" id="SCZ85535.1"/>
    </source>
</evidence>
<dbReference type="InterPro" id="IPR007495">
    <property type="entry name" value="NqrM"/>
</dbReference>
<evidence type="ECO:0000256" key="5">
    <source>
        <dbReference type="ARBA" id="ARBA00022475"/>
    </source>
</evidence>
<dbReference type="Proteomes" id="UP000198729">
    <property type="component" value="Unassembled WGS sequence"/>
</dbReference>
<keyword evidence="15" id="KW-0449">Lipoprotein</keyword>
<keyword evidence="5" id="KW-1003">Cell membrane</keyword>
<evidence type="ECO:0000256" key="17">
    <source>
        <dbReference type="ARBA" id="ARBA00048540"/>
    </source>
</evidence>
<comment type="subcellular location">
    <subcellularLocation>
        <location evidence="18">Cell inner membrane</location>
        <topology evidence="18">Lipid-anchor</topology>
        <orientation evidence="18">Periplasmic side</orientation>
    </subcellularLocation>
</comment>
<evidence type="ECO:0000256" key="2">
    <source>
        <dbReference type="ARBA" id="ARBA00008282"/>
    </source>
</evidence>
<proteinExistence type="inferred from homology"/>
<keyword evidence="12" id="KW-0460">Magnesium</keyword>
<accession>A0A1G5SEB2</accession>